<organism evidence="4 5">
    <name type="scientific">Solanum tuberosum</name>
    <name type="common">Potato</name>
    <dbReference type="NCBI Taxonomy" id="4113"/>
    <lineage>
        <taxon>Eukaryota</taxon>
        <taxon>Viridiplantae</taxon>
        <taxon>Streptophyta</taxon>
        <taxon>Embryophyta</taxon>
        <taxon>Tracheophyta</taxon>
        <taxon>Spermatophyta</taxon>
        <taxon>Magnoliopsida</taxon>
        <taxon>eudicotyledons</taxon>
        <taxon>Gunneridae</taxon>
        <taxon>Pentapetalae</taxon>
        <taxon>asterids</taxon>
        <taxon>lamiids</taxon>
        <taxon>Solanales</taxon>
        <taxon>Solanaceae</taxon>
        <taxon>Solanoideae</taxon>
        <taxon>Solaneae</taxon>
        <taxon>Solanum</taxon>
    </lineage>
</organism>
<dbReference type="Proteomes" id="UP000011115">
    <property type="component" value="Unassembled WGS sequence"/>
</dbReference>
<protein>
    <submittedName>
        <fullName evidence="4">Gag-pol polyprotein</fullName>
    </submittedName>
</protein>
<evidence type="ECO:0000313" key="4">
    <source>
        <dbReference type="EnsemblPlants" id="PGSC0003DMT400094856"/>
    </source>
</evidence>
<accession>M1DV12</accession>
<evidence type="ECO:0000256" key="1">
    <source>
        <dbReference type="PROSITE-ProRule" id="PRU00047"/>
    </source>
</evidence>
<dbReference type="PROSITE" id="PS50158">
    <property type="entry name" value="ZF_CCHC"/>
    <property type="match status" value="1"/>
</dbReference>
<evidence type="ECO:0000259" key="3">
    <source>
        <dbReference type="PROSITE" id="PS50158"/>
    </source>
</evidence>
<dbReference type="PANTHER" id="PTHR34482">
    <property type="entry name" value="DNA DAMAGE-INDUCIBLE PROTEIN 1-LIKE"/>
    <property type="match status" value="1"/>
</dbReference>
<keyword evidence="5" id="KW-1185">Reference proteome</keyword>
<proteinExistence type="predicted"/>
<dbReference type="InterPro" id="IPR001878">
    <property type="entry name" value="Znf_CCHC"/>
</dbReference>
<dbReference type="InParanoid" id="M1DV12"/>
<keyword evidence="1" id="KW-0862">Zinc</keyword>
<dbReference type="AlphaFoldDB" id="M1DV12"/>
<reference evidence="4" key="2">
    <citation type="submission" date="2015-06" db="UniProtKB">
        <authorList>
            <consortium name="EnsemblPlants"/>
        </authorList>
    </citation>
    <scope>IDENTIFICATION</scope>
    <source>
        <strain evidence="4">DM1-3 516 R44</strain>
    </source>
</reference>
<evidence type="ECO:0000256" key="2">
    <source>
        <dbReference type="SAM" id="MobiDB-lite"/>
    </source>
</evidence>
<keyword evidence="1" id="KW-0863">Zinc-finger</keyword>
<feature type="compositionally biased region" description="Polar residues" evidence="2">
    <location>
        <begin position="46"/>
        <end position="61"/>
    </location>
</feature>
<dbReference type="GO" id="GO:0008270">
    <property type="term" value="F:zinc ion binding"/>
    <property type="evidence" value="ECO:0007669"/>
    <property type="project" value="UniProtKB-KW"/>
</dbReference>
<dbReference type="EnsemblPlants" id="PGSC0003DMT400094856">
    <property type="protein sequence ID" value="PGSC0003DMT400094856"/>
    <property type="gene ID" value="PGSC0003DMG400044427"/>
</dbReference>
<keyword evidence="1" id="KW-0479">Metal-binding</keyword>
<name>M1DV12_SOLTU</name>
<dbReference type="PaxDb" id="4113-PGSC0003DMT400094856"/>
<dbReference type="HOGENOM" id="CLU_043741_3_0_1"/>
<evidence type="ECO:0000313" key="5">
    <source>
        <dbReference type="Proteomes" id="UP000011115"/>
    </source>
</evidence>
<feature type="domain" description="CCHC-type" evidence="3">
    <location>
        <begin position="101"/>
        <end position="115"/>
    </location>
</feature>
<feature type="region of interest" description="Disordered" evidence="2">
    <location>
        <begin position="20"/>
        <end position="75"/>
    </location>
</feature>
<sequence length="132" mass="15085">MLHDNMDISRLMVYAQQVEETKLRKKNREVKRPITDDGDFSSSSSEGYNQPRTQQKLSNQERVSKPKPLGGSNSEYVLFKPTCSECGRKHYGECLTGEEGCYGCGYEDHKKRDCPILRAKEREAKSNAPKYS</sequence>
<reference evidence="5" key="1">
    <citation type="journal article" date="2011" name="Nature">
        <title>Genome sequence and analysis of the tuber crop potato.</title>
        <authorList>
            <consortium name="The Potato Genome Sequencing Consortium"/>
        </authorList>
    </citation>
    <scope>NUCLEOTIDE SEQUENCE [LARGE SCALE GENOMIC DNA]</scope>
    <source>
        <strain evidence="5">cv. DM1-3 516 R44</strain>
    </source>
</reference>
<dbReference type="Gramene" id="PGSC0003DMT400094856">
    <property type="protein sequence ID" value="PGSC0003DMT400094856"/>
    <property type="gene ID" value="PGSC0003DMG400044427"/>
</dbReference>
<dbReference type="GO" id="GO:0003676">
    <property type="term" value="F:nucleic acid binding"/>
    <property type="evidence" value="ECO:0007669"/>
    <property type="project" value="InterPro"/>
</dbReference>
<dbReference type="PANTHER" id="PTHR34482:SF57">
    <property type="entry name" value="RETROTRANSPOSON GAG DOMAIN-CONTAINING PROTEIN"/>
    <property type="match status" value="1"/>
</dbReference>